<dbReference type="Gene3D" id="2.60.40.740">
    <property type="match status" value="5"/>
</dbReference>
<dbReference type="SUPFAM" id="SSF49401">
    <property type="entry name" value="Bacterial adhesins"/>
    <property type="match status" value="5"/>
</dbReference>
<feature type="domain" description="SpaA-like prealbumin fold" evidence="7">
    <location>
        <begin position="1584"/>
        <end position="1668"/>
    </location>
</feature>
<feature type="domain" description="SpaA-like prealbumin fold" evidence="7">
    <location>
        <begin position="1281"/>
        <end position="1360"/>
    </location>
</feature>
<dbReference type="Gene3D" id="2.60.40.10">
    <property type="entry name" value="Immunoglobulins"/>
    <property type="match status" value="7"/>
</dbReference>
<keyword evidence="5" id="KW-0472">Membrane</keyword>
<evidence type="ECO:0000313" key="8">
    <source>
        <dbReference type="EMBL" id="SDH63832.1"/>
    </source>
</evidence>
<keyword evidence="9" id="KW-1185">Reference proteome</keyword>
<evidence type="ECO:0000259" key="6">
    <source>
        <dbReference type="Pfam" id="PF05737"/>
    </source>
</evidence>
<evidence type="ECO:0000256" key="2">
    <source>
        <dbReference type="ARBA" id="ARBA00022525"/>
    </source>
</evidence>
<dbReference type="Pfam" id="PF05737">
    <property type="entry name" value="Collagen_bind"/>
    <property type="match status" value="2"/>
</dbReference>
<evidence type="ECO:0000256" key="1">
    <source>
        <dbReference type="ARBA" id="ARBA00007257"/>
    </source>
</evidence>
<evidence type="ECO:0000256" key="4">
    <source>
        <dbReference type="SAM" id="MobiDB-lite"/>
    </source>
</evidence>
<keyword evidence="2" id="KW-0964">Secreted</keyword>
<feature type="domain" description="SpaA-like prealbumin fold" evidence="7">
    <location>
        <begin position="1172"/>
        <end position="1237"/>
    </location>
</feature>
<dbReference type="STRING" id="1121419.SAMN05443529_11627"/>
<dbReference type="EMBL" id="FNCP01000016">
    <property type="protein sequence ID" value="SDH63832.1"/>
    <property type="molecule type" value="Genomic_DNA"/>
</dbReference>
<dbReference type="InterPro" id="IPR008456">
    <property type="entry name" value="Collagen-bd_dom"/>
</dbReference>
<feature type="region of interest" description="Disordered" evidence="4">
    <location>
        <begin position="570"/>
        <end position="601"/>
    </location>
</feature>
<feature type="domain" description="Collagen binding" evidence="6">
    <location>
        <begin position="688"/>
        <end position="799"/>
    </location>
</feature>
<keyword evidence="3" id="KW-0732">Signal</keyword>
<gene>
    <name evidence="8" type="ORF">SAMN05443529_11627</name>
</gene>
<dbReference type="Proteomes" id="UP000198656">
    <property type="component" value="Unassembled WGS sequence"/>
</dbReference>
<feature type="compositionally biased region" description="Polar residues" evidence="4">
    <location>
        <begin position="586"/>
        <end position="601"/>
    </location>
</feature>
<keyword evidence="5" id="KW-0812">Transmembrane</keyword>
<keyword evidence="5" id="KW-1133">Transmembrane helix</keyword>
<dbReference type="SUPFAM" id="SSF49478">
    <property type="entry name" value="Cna protein B-type domain"/>
    <property type="match status" value="3"/>
</dbReference>
<feature type="domain" description="SpaA-like prealbumin fold" evidence="7">
    <location>
        <begin position="1071"/>
        <end position="1159"/>
    </location>
</feature>
<dbReference type="SUPFAM" id="SSF117074">
    <property type="entry name" value="Hypothetical protein PA1324"/>
    <property type="match status" value="1"/>
</dbReference>
<feature type="domain" description="SpaA-like prealbumin fold" evidence="7">
    <location>
        <begin position="1386"/>
        <end position="1471"/>
    </location>
</feature>
<sequence>MKLSRKKLLSIAIAVLLMLQILPLNLAAAAIPADLTGTSFLVVHGTDYLPAPQASSLSITQADGTTPILPEADGSYNNVPAGAKIVLDYGFHLEDGSGADIYDYTGEEYFTAALPQGLNFAHTTDDVIASDAGGDIYTLATWSITGNTLKVELTKESEDPSGYGGAANDAHLDKWGRIHIEGTFKTLNAGDGTTTEIKFGSQVIIIKRQPLPMESKLAKSGSYDPSANEITWTVSVTPPAGDPNMAYDGYSLIDEFGSNQTYVADSFTVAGSPVPDSDGALAIDPPTRTINYTFPDTDPDTNGAQTVTYKTAPSDFSSENGSSNNAEYSTFNNKVNLKRGTDAAATEASASLKLDWISKSGVSVATASDPTLAKWTVSVTVPGQTGKAITGAEITDSIPADLELFADSSYPVQIQFGSGSPTEVSSGSGDGQYNYDSSGNTLTYLFPAGSQPTAGTTATLSFYTRVKASARDSYLDSNGNITFTNEASLTWSETTTITSPSDTASITNGVGSGGLLSKSSAGGTPNYEYSAGDPGTIHWTTTVNRNGISIVDAKVTDNIPPGQELLLDSSHPFTVTKKGTPDSEVENFSSPPSSGNLTSADSFKNDFSYEFPQESSGTDTISGTYTLDYYTRILDTVPGTAGDNSGLDTLYSNGNSSGIVTFKNGVTLTRSGSTVTGEGSKGYKSQILDKTVKTAYNYTERTLEWQIVVNRNKLPLTNAKVTDTLPTGMTLLIDAGHPFTVTTAGGGAPGTLTTGANGDTSFVYDLPSLTMDQYTITFWTLMNEDALKLQWNGTKNFTNNVSLEAAEISSPITKYAVAQIKNPVITKTYAYTPGSDYISWSAVINPGQMTLPNGVITDVLNSGLQLDPASLKLYTVPVDPITGEAAQSSAGTLVTGGYNVTQPTTGNSNTLAVSLPANTSSAYRLEFITNILVDNLDIANSITLSGSAGDTSGSADSTQIHIVNLFSSGGSGSNTLSVHKTDTDGNPLVNAKFRLLNVNKQPVTSGGNSIIRTTDASGNAVFNNLPSWVFYVEETEPPAGYFLPSNPIFGGNRLSGSETVSVSDTLALATVDFEKKGAGGALLSGGVFTLTGKNYLNNDVSLTATAVNGIVSFTGVPLGKTGEPYTITESVPPEGHSLNASTLSATVLYNADKTALTVTVTPNELVNTPLPGTVSFTKTGLGGVPLSGGTFTLTGTDYDGVPVNMTTSAVGGTVTFPLVPIGNYTIAETDPPAGYLQPGSPDILTASVEYNAAQNAVVSTLRRTSSGTPVVNEFANTPALGSISFSKISVSGAPLSNGIFMLTGTDYSGKPVAMTASSVAGIVTFNEVPLGNDYKIRETSPPAGYILSNTELTASVVYNADKTSVITSVTPDTLTNTPSSSVTVFGSIEITKTNEDGSKLAGAVFTLYSKTSGKIIATASSDAKGRAYFDNVPTGQYVIKETKPPEGYALNTESIDVSITGTTTRSFTVINQREEALPGSIEITKTDDQGNLLKDAEFTLYDAGGTALQVIVTDANGRALFEKLPPGVYKVSETRVPPGFSAATGSTEVSLSSGQTLKLTIKNQKIDAPIVPEVPTLPENSLTGSIRIKKITKDSTPLSGAEFTLFDTTDTVIVKAISDQDGLVNFEKLAPGEYTLRETAAPKGYALFSEPLAVSLKEEQVLSYTLRNNLLTDENPAVLGWYDDNTPSPGGILPKAGGISRTFLIGMFGFILLSAGLLLAKPKKYRRKLS</sequence>
<evidence type="ECO:0000313" key="9">
    <source>
        <dbReference type="Proteomes" id="UP000198656"/>
    </source>
</evidence>
<evidence type="ECO:0000256" key="3">
    <source>
        <dbReference type="ARBA" id="ARBA00022729"/>
    </source>
</evidence>
<protein>
    <submittedName>
        <fullName evidence="8">Uncharacterized surface anchored protein</fullName>
    </submittedName>
</protein>
<feature type="domain" description="SpaA-like prealbumin fold" evidence="7">
    <location>
        <begin position="975"/>
        <end position="1048"/>
    </location>
</feature>
<organism evidence="8 9">
    <name type="scientific">Desulfosporosinus hippei DSM 8344</name>
    <dbReference type="NCBI Taxonomy" id="1121419"/>
    <lineage>
        <taxon>Bacteria</taxon>
        <taxon>Bacillati</taxon>
        <taxon>Bacillota</taxon>
        <taxon>Clostridia</taxon>
        <taxon>Eubacteriales</taxon>
        <taxon>Desulfitobacteriaceae</taxon>
        <taxon>Desulfosporosinus</taxon>
    </lineage>
</organism>
<reference evidence="9" key="1">
    <citation type="submission" date="2016-10" db="EMBL/GenBank/DDBJ databases">
        <authorList>
            <person name="Varghese N."/>
            <person name="Submissions S."/>
        </authorList>
    </citation>
    <scope>NUCLEOTIDE SEQUENCE [LARGE SCALE GENOMIC DNA]</scope>
    <source>
        <strain evidence="9">DSM 8344</strain>
    </source>
</reference>
<name>A0A1G8E1K6_9FIRM</name>
<accession>A0A1G8E1K6</accession>
<feature type="domain" description="Collagen binding" evidence="6">
    <location>
        <begin position="532"/>
        <end position="635"/>
    </location>
</feature>
<feature type="domain" description="SpaA-like prealbumin fold" evidence="7">
    <location>
        <begin position="1479"/>
        <end position="1565"/>
    </location>
</feature>
<proteinExistence type="inferred from homology"/>
<feature type="transmembrane region" description="Helical" evidence="5">
    <location>
        <begin position="1702"/>
        <end position="1720"/>
    </location>
</feature>
<evidence type="ECO:0000256" key="5">
    <source>
        <dbReference type="SAM" id="Phobius"/>
    </source>
</evidence>
<dbReference type="InterPro" id="IPR013783">
    <property type="entry name" value="Ig-like_fold"/>
</dbReference>
<dbReference type="InterPro" id="IPR008966">
    <property type="entry name" value="Adhesion_dom_sf"/>
</dbReference>
<dbReference type="InterPro" id="IPR041033">
    <property type="entry name" value="SpaA_PFL_dom_1"/>
</dbReference>
<evidence type="ECO:0000259" key="7">
    <source>
        <dbReference type="Pfam" id="PF17802"/>
    </source>
</evidence>
<comment type="similarity">
    <text evidence="1">Belongs to the serine-aspartate repeat-containing protein (SDr) family.</text>
</comment>
<dbReference type="Pfam" id="PF17802">
    <property type="entry name" value="SpaA"/>
    <property type="match status" value="7"/>
</dbReference>
<dbReference type="PANTHER" id="PTHR36108">
    <property type="entry name" value="COLOSSIN-B-RELATED"/>
    <property type="match status" value="1"/>
</dbReference>
<dbReference type="GO" id="GO:0005518">
    <property type="term" value="F:collagen binding"/>
    <property type="evidence" value="ECO:0007669"/>
    <property type="project" value="InterPro"/>
</dbReference>
<dbReference type="PANTHER" id="PTHR36108:SF13">
    <property type="entry name" value="COLOSSIN-B-RELATED"/>
    <property type="match status" value="1"/>
</dbReference>